<evidence type="ECO:0000313" key="2">
    <source>
        <dbReference type="EMBL" id="AIC16914.1"/>
    </source>
</evidence>
<name>A0A060HK83_9ARCH</name>
<dbReference type="Proteomes" id="UP000027093">
    <property type="component" value="Chromosome"/>
</dbReference>
<evidence type="ECO:0000313" key="3">
    <source>
        <dbReference type="Proteomes" id="UP000027093"/>
    </source>
</evidence>
<organism evidence="2 3">
    <name type="scientific">Nitrososphaera viennensis EN76</name>
    <dbReference type="NCBI Taxonomy" id="926571"/>
    <lineage>
        <taxon>Archaea</taxon>
        <taxon>Nitrososphaerota</taxon>
        <taxon>Nitrososphaeria</taxon>
        <taxon>Nitrososphaerales</taxon>
        <taxon>Nitrososphaeraceae</taxon>
        <taxon>Nitrososphaera</taxon>
    </lineage>
</organism>
<dbReference type="InterPro" id="IPR029058">
    <property type="entry name" value="AB_hydrolase_fold"/>
</dbReference>
<dbReference type="InterPro" id="IPR000073">
    <property type="entry name" value="AB_hydrolase_1"/>
</dbReference>
<dbReference type="Pfam" id="PF12146">
    <property type="entry name" value="Hydrolase_4"/>
    <property type="match status" value="1"/>
</dbReference>
<dbReference type="EMBL" id="CP007536">
    <property type="protein sequence ID" value="AIC16914.1"/>
    <property type="molecule type" value="Genomic_DNA"/>
</dbReference>
<dbReference type="HOGENOM" id="CLU_955169_0_0_2"/>
<dbReference type="AlphaFoldDB" id="A0A060HK83"/>
<sequence>MERKAADSGKYTGIQIGKQNAYAKAVHTHNKKGQGREILYLTYHHHHHRYYQTASGKISVIEFPSQDPKNDTILCIHGIPSDARIFTYVGTKLSQAGYNVLSMDLPGHGESEGPRGDLDFEKCLQSINQIVTDLKRSGTRVFIMAHSMGSTFALWYAHSFKNSVDGLIIMCPYIRIGNIKRSDTEPSTGMFIHLLLRRLFTPRSTTDMMKVLPQYAKISGEEFEKVVVREKMVNTEYSYRFLVDIMATRNSKVAELADIVDPVLLLHGQKDRNVYLQVSEEYLKLLRTQNKELKVLDCDHWFYDAMFFDQDSPKYSEESRARFISAIRDWLGSFH</sequence>
<evidence type="ECO:0000259" key="1">
    <source>
        <dbReference type="Pfam" id="PF12146"/>
    </source>
</evidence>
<dbReference type="KEGG" id="nvn:NVIE_026450"/>
<gene>
    <name evidence="2" type="ORF">NVIE_026450</name>
</gene>
<dbReference type="STRING" id="926571.NVIE_026450"/>
<dbReference type="InterPro" id="IPR022742">
    <property type="entry name" value="Hydrolase_4"/>
</dbReference>
<keyword evidence="3" id="KW-1185">Reference proteome</keyword>
<dbReference type="InterPro" id="IPR050266">
    <property type="entry name" value="AB_hydrolase_sf"/>
</dbReference>
<feature type="domain" description="Serine aminopeptidase S33" evidence="1">
    <location>
        <begin position="70"/>
        <end position="297"/>
    </location>
</feature>
<dbReference type="GO" id="GO:0016020">
    <property type="term" value="C:membrane"/>
    <property type="evidence" value="ECO:0007669"/>
    <property type="project" value="TreeGrafter"/>
</dbReference>
<protein>
    <submittedName>
        <fullName evidence="2">Putative alpha/beta hydrolase fold protein</fullName>
    </submittedName>
</protein>
<dbReference type="Gene3D" id="3.40.50.1820">
    <property type="entry name" value="alpha/beta hydrolase"/>
    <property type="match status" value="1"/>
</dbReference>
<proteinExistence type="predicted"/>
<accession>A0A060HK83</accession>
<keyword evidence="2" id="KW-0378">Hydrolase</keyword>
<dbReference type="PANTHER" id="PTHR43798">
    <property type="entry name" value="MONOACYLGLYCEROL LIPASE"/>
    <property type="match status" value="1"/>
</dbReference>
<dbReference type="GO" id="GO:0016787">
    <property type="term" value="F:hydrolase activity"/>
    <property type="evidence" value="ECO:0007669"/>
    <property type="project" value="UniProtKB-KW"/>
</dbReference>
<dbReference type="PRINTS" id="PR00111">
    <property type="entry name" value="ABHYDROLASE"/>
</dbReference>
<dbReference type="PANTHER" id="PTHR43798:SF33">
    <property type="entry name" value="HYDROLASE, PUTATIVE (AFU_ORTHOLOGUE AFUA_2G14860)-RELATED"/>
    <property type="match status" value="1"/>
</dbReference>
<dbReference type="SUPFAM" id="SSF53474">
    <property type="entry name" value="alpha/beta-Hydrolases"/>
    <property type="match status" value="1"/>
</dbReference>
<reference evidence="2 3" key="1">
    <citation type="journal article" date="2014" name="Int. J. Syst. Evol. Microbiol.">
        <title>Nitrososphaera viennensis gen. nov., sp. nov., an aerobic and mesophilic, ammonia-oxidizing archaeon from soil and a member of the archaeal phylum Thaumarchaeota.</title>
        <authorList>
            <person name="Stieglmeier M."/>
            <person name="Klingl A."/>
            <person name="Alves R.J."/>
            <person name="Rittmann S.K."/>
            <person name="Melcher M."/>
            <person name="Leisch N."/>
            <person name="Schleper C."/>
        </authorList>
    </citation>
    <scope>NUCLEOTIDE SEQUENCE [LARGE SCALE GENOMIC DNA]</scope>
    <source>
        <strain evidence="2">EN76</strain>
    </source>
</reference>